<proteinExistence type="predicted"/>
<dbReference type="EMBL" id="CP023173">
    <property type="protein sequence ID" value="ASZ09322.1"/>
    <property type="molecule type" value="Genomic_DNA"/>
</dbReference>
<keyword evidence="2" id="KW-1185">Reference proteome</keyword>
<dbReference type="Proteomes" id="UP000232229">
    <property type="component" value="Chromosome"/>
</dbReference>
<name>A0A249SNY4_9MOLU</name>
<organism evidence="1 2">
    <name type="scientific">Mesoplasma chauliocola</name>
    <dbReference type="NCBI Taxonomy" id="216427"/>
    <lineage>
        <taxon>Bacteria</taxon>
        <taxon>Bacillati</taxon>
        <taxon>Mycoplasmatota</taxon>
        <taxon>Mollicutes</taxon>
        <taxon>Entomoplasmatales</taxon>
        <taxon>Entomoplasmataceae</taxon>
        <taxon>Mesoplasma</taxon>
    </lineage>
</organism>
<evidence type="ECO:0000313" key="1">
    <source>
        <dbReference type="EMBL" id="ASZ09322.1"/>
    </source>
</evidence>
<gene>
    <name evidence="1" type="ORF">CK556_03130</name>
</gene>
<dbReference type="KEGG" id="mchc:CK556_03130"/>
<reference evidence="1 2" key="1">
    <citation type="submission" date="2017-08" db="EMBL/GenBank/DDBJ databases">
        <title>Complete Genome Sequence of Mesoplasma chauliocola.</title>
        <authorList>
            <person name="Knight T.F.Jr."/>
            <person name="Citino T."/>
        </authorList>
    </citation>
    <scope>NUCLEOTIDE SEQUENCE [LARGE SCALE GENOMIC DNA]</scope>
    <source>
        <strain evidence="1 2">CHPA-2</strain>
    </source>
</reference>
<evidence type="ECO:0000313" key="2">
    <source>
        <dbReference type="Proteomes" id="UP000232229"/>
    </source>
</evidence>
<dbReference type="AlphaFoldDB" id="A0A249SNY4"/>
<accession>A0A249SNY4</accession>
<protein>
    <submittedName>
        <fullName evidence="1">Uncharacterized protein</fullName>
    </submittedName>
</protein>
<dbReference type="RefSeq" id="WP_027875439.1">
    <property type="nucleotide sequence ID" value="NZ_CP023173.1"/>
</dbReference>
<sequence>MNHDLKYIKKIKINNKINDKVFRDFIKYFEVKNSLKIEVQTYELFSNIVKKVATYNDHLFVTQSDLFAMLFIEQNQITNFEEKFYLAMKDTMFKEALYYQSLNSDTKDQFENKFNKQTLSVEEKEHAKKLVEWIKKQIVVFSNEKLIEENPQLLNKVTGNLAIDFFKQQNEIIIRIYKWHANVFEMISK</sequence>